<protein>
    <submittedName>
        <fullName evidence="1">Uncharacterized protein</fullName>
    </submittedName>
</protein>
<sequence length="94" mass="10364">MSQRMLDSAFRRYGVDAVYAPPRGGAPVPCHVIFAQGDVLADGFNSSARISEVRASEVPTMKEEGTLTIGGKTYTIQAARQPDPDRLLWRLELR</sequence>
<reference evidence="2" key="1">
    <citation type="journal article" date="2019" name="Int. J. Syst. Evol. Microbiol.">
        <title>The Global Catalogue of Microorganisms (GCM) 10K type strain sequencing project: providing services to taxonomists for standard genome sequencing and annotation.</title>
        <authorList>
            <consortium name="The Broad Institute Genomics Platform"/>
            <consortium name="The Broad Institute Genome Sequencing Center for Infectious Disease"/>
            <person name="Wu L."/>
            <person name="Ma J."/>
        </authorList>
    </citation>
    <scope>NUCLEOTIDE SEQUENCE [LARGE SCALE GENOMIC DNA]</scope>
    <source>
        <strain evidence="2">CCUG 58760</strain>
    </source>
</reference>
<comment type="caution">
    <text evidence="1">The sequence shown here is derived from an EMBL/GenBank/DDBJ whole genome shotgun (WGS) entry which is preliminary data.</text>
</comment>
<keyword evidence="2" id="KW-1185">Reference proteome</keyword>
<accession>A0ABW0GB13</accession>
<organism evidence="1 2">
    <name type="scientific">Azospirillum himalayense</name>
    <dbReference type="NCBI Taxonomy" id="654847"/>
    <lineage>
        <taxon>Bacteria</taxon>
        <taxon>Pseudomonadati</taxon>
        <taxon>Pseudomonadota</taxon>
        <taxon>Alphaproteobacteria</taxon>
        <taxon>Rhodospirillales</taxon>
        <taxon>Azospirillaceae</taxon>
        <taxon>Azospirillum</taxon>
    </lineage>
</organism>
<name>A0ABW0GB13_9PROT</name>
<dbReference type="EMBL" id="JBHSLC010000086">
    <property type="protein sequence ID" value="MFC5358257.1"/>
    <property type="molecule type" value="Genomic_DNA"/>
</dbReference>
<dbReference type="Proteomes" id="UP001596166">
    <property type="component" value="Unassembled WGS sequence"/>
</dbReference>
<dbReference type="Pfam" id="PF05354">
    <property type="entry name" value="Phage_attach"/>
    <property type="match status" value="1"/>
</dbReference>
<evidence type="ECO:0000313" key="2">
    <source>
        <dbReference type="Proteomes" id="UP001596166"/>
    </source>
</evidence>
<proteinExistence type="predicted"/>
<dbReference type="RefSeq" id="WP_376997975.1">
    <property type="nucleotide sequence ID" value="NZ_JBHSLC010000086.1"/>
</dbReference>
<gene>
    <name evidence="1" type="ORF">ACFPMG_25040</name>
</gene>
<evidence type="ECO:0000313" key="1">
    <source>
        <dbReference type="EMBL" id="MFC5358257.1"/>
    </source>
</evidence>
<dbReference type="InterPro" id="IPR008018">
    <property type="entry name" value="Phage_tail_attach_FII"/>
</dbReference>